<feature type="transmembrane region" description="Helical" evidence="8">
    <location>
        <begin position="269"/>
        <end position="286"/>
    </location>
</feature>
<dbReference type="GO" id="GO:0000155">
    <property type="term" value="F:phosphorelay sensor kinase activity"/>
    <property type="evidence" value="ECO:0007669"/>
    <property type="project" value="InterPro"/>
</dbReference>
<dbReference type="Gene3D" id="3.40.50.2300">
    <property type="match status" value="1"/>
</dbReference>
<keyword evidence="5" id="KW-0418">Kinase</keyword>
<dbReference type="InterPro" id="IPR004358">
    <property type="entry name" value="Sig_transdc_His_kin-like_C"/>
</dbReference>
<dbReference type="SUPFAM" id="SSF52172">
    <property type="entry name" value="CheY-like"/>
    <property type="match status" value="1"/>
</dbReference>
<dbReference type="CDD" id="cd00082">
    <property type="entry name" value="HisKA"/>
    <property type="match status" value="1"/>
</dbReference>
<dbReference type="FunFam" id="3.30.565.10:FF:000010">
    <property type="entry name" value="Sensor histidine kinase RcsC"/>
    <property type="match status" value="1"/>
</dbReference>
<dbReference type="SUPFAM" id="SSF47384">
    <property type="entry name" value="Homodimeric domain of signal transducing histidine kinase"/>
    <property type="match status" value="1"/>
</dbReference>
<evidence type="ECO:0000259" key="10">
    <source>
        <dbReference type="PROSITE" id="PS50110"/>
    </source>
</evidence>
<dbReference type="Gene3D" id="3.30.565.10">
    <property type="entry name" value="Histidine kinase-like ATPase, C-terminal domain"/>
    <property type="match status" value="1"/>
</dbReference>
<evidence type="ECO:0000256" key="2">
    <source>
        <dbReference type="ARBA" id="ARBA00012438"/>
    </source>
</evidence>
<comment type="catalytic activity">
    <reaction evidence="1">
        <text>ATP + protein L-histidine = ADP + protein N-phospho-L-histidine.</text>
        <dbReference type="EC" id="2.7.13.3"/>
    </reaction>
</comment>
<keyword evidence="7" id="KW-0175">Coiled coil</keyword>
<feature type="domain" description="Histidine kinase" evidence="9">
    <location>
        <begin position="319"/>
        <end position="539"/>
    </location>
</feature>
<dbReference type="InterPro" id="IPR036890">
    <property type="entry name" value="HATPase_C_sf"/>
</dbReference>
<keyword evidence="8" id="KW-0472">Membrane</keyword>
<dbReference type="Pfam" id="PF02518">
    <property type="entry name" value="HATPase_c"/>
    <property type="match status" value="1"/>
</dbReference>
<dbReference type="InterPro" id="IPR036097">
    <property type="entry name" value="HisK_dim/P_sf"/>
</dbReference>
<evidence type="ECO:0000256" key="5">
    <source>
        <dbReference type="ARBA" id="ARBA00022777"/>
    </source>
</evidence>
<dbReference type="CDD" id="cd00156">
    <property type="entry name" value="REC"/>
    <property type="match status" value="1"/>
</dbReference>
<dbReference type="InterPro" id="IPR001789">
    <property type="entry name" value="Sig_transdc_resp-reg_receiver"/>
</dbReference>
<evidence type="ECO:0000259" key="9">
    <source>
        <dbReference type="PROSITE" id="PS50109"/>
    </source>
</evidence>
<feature type="modified residue" description="4-aspartylphosphate" evidence="6">
    <location>
        <position position="613"/>
    </location>
</feature>
<dbReference type="PROSITE" id="PS50110">
    <property type="entry name" value="RESPONSE_REGULATORY"/>
    <property type="match status" value="1"/>
</dbReference>
<gene>
    <name evidence="11" type="ORF">GWK10_07210</name>
</gene>
<dbReference type="InterPro" id="IPR003661">
    <property type="entry name" value="HisK_dim/P_dom"/>
</dbReference>
<comment type="caution">
    <text evidence="11">The sequence shown here is derived from an EMBL/GenBank/DDBJ whole genome shotgun (WGS) entry which is preliminary data.</text>
</comment>
<dbReference type="InterPro" id="IPR011006">
    <property type="entry name" value="CheY-like_superfamily"/>
</dbReference>
<sequence>MQKNKKSITSKVIFSYVLVIAIAGFAVVFLYNQLPYFTQVINKPQKEDQQLLTISNTLTNLYEAESLGRTAAQTGSKKQFNTYKTQIADIKQTIDTLLNEYTNKEQAGRLDSIKLLLDKKTTTIQELSSLKRKELSKNYYEIAIDELSKTDIIFEDYENDPRLADYDPYVKKVIVDYLEFLRNDNKKKQDTDSLALNVKNTLEKLNAQSNKFKQLLLKKEAVLLENDQTITAKVRGLLSDIEKEVILESIKRTKQLENRMERTANTLKYVGFGTLFITLIFIFVIAQDSKKRQRYQQQLEASKQYAESILKSKEQLMAAVTHDLRSPLTTIYGFTELLEHTNPTQRQTQYLNQLKSSSNFTLQLVNDLLDLSKLEVGKVTIEPKKFDIAHLLKQTFEEQTNSATKPNITYHLEISNVNGIEAISDPLRIKQVLTNLISNAIKFTEKGSIVLKASFTKNKNRPYLKIEVTDTGIGIAQNKQQLIFNEFTQAENETEKHYGGSGLGLTIAKKLSHLLQGILSVDSKINLGSTFTLEIPLQLESISIKEQKIVELDAVKSTTLKDKTVLVVDDDPNQLNLLKALLERNGINVHMRNNAKRAVSFLNEQKIDLIITDIQMPIYDGFWLVNQLKKNKVEIPILALSGKTDLPINHYLKAGFTSKIRKPYKAQHLLLAMANIIEGKEVVTSQEEINSLIQETDYDLSEIAEFVQEDYSAMQKILTVFMENTREQLHLLNSKNNDRSGIGNIAHRMSPMFKQINASKIVGILKTLEFEIKNIDIKEVNVLIEELQFLVKNLFQKIESEINQSHKA</sequence>
<feature type="coiled-coil region" evidence="7">
    <location>
        <begin position="80"/>
        <end position="107"/>
    </location>
</feature>
<organism evidence="11 12">
    <name type="scientific">Spongiivirga citrea</name>
    <dbReference type="NCBI Taxonomy" id="1481457"/>
    <lineage>
        <taxon>Bacteria</taxon>
        <taxon>Pseudomonadati</taxon>
        <taxon>Bacteroidota</taxon>
        <taxon>Flavobacteriia</taxon>
        <taxon>Flavobacteriales</taxon>
        <taxon>Flavobacteriaceae</taxon>
        <taxon>Spongiivirga</taxon>
    </lineage>
</organism>
<dbReference type="SMART" id="SM00388">
    <property type="entry name" value="HisKA"/>
    <property type="match status" value="1"/>
</dbReference>
<dbReference type="RefSeq" id="WP_164030904.1">
    <property type="nucleotide sequence ID" value="NZ_JAABOQ010000003.1"/>
</dbReference>
<dbReference type="PRINTS" id="PR00344">
    <property type="entry name" value="BCTRLSENSOR"/>
</dbReference>
<proteinExistence type="predicted"/>
<dbReference type="Pfam" id="PF00072">
    <property type="entry name" value="Response_reg"/>
    <property type="match status" value="1"/>
</dbReference>
<keyword evidence="4" id="KW-0808">Transferase</keyword>
<dbReference type="Proteomes" id="UP000474296">
    <property type="component" value="Unassembled WGS sequence"/>
</dbReference>
<dbReference type="SUPFAM" id="SSF47226">
    <property type="entry name" value="Histidine-containing phosphotransfer domain, HPT domain"/>
    <property type="match status" value="1"/>
</dbReference>
<feature type="transmembrane region" description="Helical" evidence="8">
    <location>
        <begin position="12"/>
        <end position="31"/>
    </location>
</feature>
<dbReference type="InterPro" id="IPR005467">
    <property type="entry name" value="His_kinase_dom"/>
</dbReference>
<dbReference type="SMART" id="SM00448">
    <property type="entry name" value="REC"/>
    <property type="match status" value="1"/>
</dbReference>
<evidence type="ECO:0000256" key="6">
    <source>
        <dbReference type="PROSITE-ProRule" id="PRU00169"/>
    </source>
</evidence>
<dbReference type="PANTHER" id="PTHR43047">
    <property type="entry name" value="TWO-COMPONENT HISTIDINE PROTEIN KINASE"/>
    <property type="match status" value="1"/>
</dbReference>
<keyword evidence="8" id="KW-1133">Transmembrane helix</keyword>
<dbReference type="CDD" id="cd16922">
    <property type="entry name" value="HATPase_EvgS-ArcB-TorS-like"/>
    <property type="match status" value="1"/>
</dbReference>
<dbReference type="SMART" id="SM00387">
    <property type="entry name" value="HATPase_c"/>
    <property type="match status" value="1"/>
</dbReference>
<dbReference type="EMBL" id="JAABOQ010000003">
    <property type="protein sequence ID" value="NER16993.1"/>
    <property type="molecule type" value="Genomic_DNA"/>
</dbReference>
<keyword evidence="8" id="KW-0812">Transmembrane</keyword>
<dbReference type="SUPFAM" id="SSF55874">
    <property type="entry name" value="ATPase domain of HSP90 chaperone/DNA topoisomerase II/histidine kinase"/>
    <property type="match status" value="1"/>
</dbReference>
<keyword evidence="3 6" id="KW-0597">Phosphoprotein</keyword>
<dbReference type="Pfam" id="PF00512">
    <property type="entry name" value="HisKA"/>
    <property type="match status" value="1"/>
</dbReference>
<evidence type="ECO:0000256" key="3">
    <source>
        <dbReference type="ARBA" id="ARBA00022553"/>
    </source>
</evidence>
<evidence type="ECO:0000256" key="1">
    <source>
        <dbReference type="ARBA" id="ARBA00000085"/>
    </source>
</evidence>
<dbReference type="PANTHER" id="PTHR43047:SF64">
    <property type="entry name" value="HISTIDINE KINASE CONTAINING CHEY-HOMOLOGOUS RECEIVER DOMAIN AND PAS DOMAIN-RELATED"/>
    <property type="match status" value="1"/>
</dbReference>
<name>A0A6M0CJ28_9FLAO</name>
<evidence type="ECO:0000256" key="8">
    <source>
        <dbReference type="SAM" id="Phobius"/>
    </source>
</evidence>
<dbReference type="InterPro" id="IPR003594">
    <property type="entry name" value="HATPase_dom"/>
</dbReference>
<dbReference type="PROSITE" id="PS50109">
    <property type="entry name" value="HIS_KIN"/>
    <property type="match status" value="1"/>
</dbReference>
<reference evidence="11 12" key="1">
    <citation type="submission" date="2020-01" db="EMBL/GenBank/DDBJ databases">
        <title>Spongiivirga citrea KCTC 32990T.</title>
        <authorList>
            <person name="Wang G."/>
        </authorList>
    </citation>
    <scope>NUCLEOTIDE SEQUENCE [LARGE SCALE GENOMIC DNA]</scope>
    <source>
        <strain evidence="11 12">KCTC 32990</strain>
    </source>
</reference>
<feature type="domain" description="Response regulatory" evidence="10">
    <location>
        <begin position="564"/>
        <end position="677"/>
    </location>
</feature>
<evidence type="ECO:0000256" key="4">
    <source>
        <dbReference type="ARBA" id="ARBA00022679"/>
    </source>
</evidence>
<dbReference type="EC" id="2.7.13.3" evidence="2"/>
<accession>A0A6M0CJ28</accession>
<keyword evidence="12" id="KW-1185">Reference proteome</keyword>
<dbReference type="AlphaFoldDB" id="A0A6M0CJ28"/>
<evidence type="ECO:0000313" key="12">
    <source>
        <dbReference type="Proteomes" id="UP000474296"/>
    </source>
</evidence>
<dbReference type="InterPro" id="IPR036641">
    <property type="entry name" value="HPT_dom_sf"/>
</dbReference>
<dbReference type="Gene3D" id="1.20.120.160">
    <property type="entry name" value="HPT domain"/>
    <property type="match status" value="1"/>
</dbReference>
<dbReference type="Gene3D" id="1.10.287.130">
    <property type="match status" value="1"/>
</dbReference>
<evidence type="ECO:0000256" key="7">
    <source>
        <dbReference type="SAM" id="Coils"/>
    </source>
</evidence>
<protein>
    <recommendedName>
        <fullName evidence="2">histidine kinase</fullName>
        <ecNumber evidence="2">2.7.13.3</ecNumber>
    </recommendedName>
</protein>
<evidence type="ECO:0000313" key="11">
    <source>
        <dbReference type="EMBL" id="NER16993.1"/>
    </source>
</evidence>